<protein>
    <submittedName>
        <fullName evidence="1">Uncharacterized protein</fullName>
    </submittedName>
</protein>
<accession>A0A840CXR0</accession>
<organism evidence="1 2">
    <name type="scientific">Dysgonomonas hofstadii</name>
    <dbReference type="NCBI Taxonomy" id="637886"/>
    <lineage>
        <taxon>Bacteria</taxon>
        <taxon>Pseudomonadati</taxon>
        <taxon>Bacteroidota</taxon>
        <taxon>Bacteroidia</taxon>
        <taxon>Bacteroidales</taxon>
        <taxon>Dysgonomonadaceae</taxon>
        <taxon>Dysgonomonas</taxon>
    </lineage>
</organism>
<sequence length="108" mass="12153">MKQGISFIDVGMGVNIVGDKLIGIVRTTSASLVKNDHIIKRLPLSENNEPENEYSTNIQIADLNALNAVFAVIKWKKMNGFYQDLIQEFHSTYSINDSDLLNEETIHT</sequence>
<name>A0A840CXR0_9BACT</name>
<proteinExistence type="predicted"/>
<gene>
    <name evidence="1" type="ORF">GGR21_003472</name>
</gene>
<dbReference type="Proteomes" id="UP000555103">
    <property type="component" value="Unassembled WGS sequence"/>
</dbReference>
<keyword evidence="2" id="KW-1185">Reference proteome</keyword>
<comment type="caution">
    <text evidence="1">The sequence shown here is derived from an EMBL/GenBank/DDBJ whole genome shotgun (WGS) entry which is preliminary data.</text>
</comment>
<dbReference type="EMBL" id="JACIEP010000014">
    <property type="protein sequence ID" value="MBB4037555.1"/>
    <property type="molecule type" value="Genomic_DNA"/>
</dbReference>
<reference evidence="1 2" key="1">
    <citation type="submission" date="2020-08" db="EMBL/GenBank/DDBJ databases">
        <title>Genomic Encyclopedia of Type Strains, Phase IV (KMG-IV): sequencing the most valuable type-strain genomes for metagenomic binning, comparative biology and taxonomic classification.</title>
        <authorList>
            <person name="Goeker M."/>
        </authorList>
    </citation>
    <scope>NUCLEOTIDE SEQUENCE [LARGE SCALE GENOMIC DNA]</scope>
    <source>
        <strain evidence="1 2">DSM 104969</strain>
    </source>
</reference>
<dbReference type="RefSeq" id="WP_183308392.1">
    <property type="nucleotide sequence ID" value="NZ_JACIEP010000014.1"/>
</dbReference>
<evidence type="ECO:0000313" key="1">
    <source>
        <dbReference type="EMBL" id="MBB4037555.1"/>
    </source>
</evidence>
<evidence type="ECO:0000313" key="2">
    <source>
        <dbReference type="Proteomes" id="UP000555103"/>
    </source>
</evidence>
<dbReference type="AlphaFoldDB" id="A0A840CXR0"/>